<reference evidence="1 2" key="1">
    <citation type="journal article" date="2016" name="Genome Biol. Evol.">
        <title>Divergent and convergent evolution of fungal pathogenicity.</title>
        <authorList>
            <person name="Shang Y."/>
            <person name="Xiao G."/>
            <person name="Zheng P."/>
            <person name="Cen K."/>
            <person name="Zhan S."/>
            <person name="Wang C."/>
        </authorList>
    </citation>
    <scope>NUCLEOTIDE SEQUENCE [LARGE SCALE GENOMIC DNA]</scope>
    <source>
        <strain evidence="1 2">ARSEF 7405</strain>
    </source>
</reference>
<gene>
    <name evidence="1" type="ORF">AAP_00847</name>
</gene>
<proteinExistence type="predicted"/>
<keyword evidence="2" id="KW-1185">Reference proteome</keyword>
<evidence type="ECO:0000313" key="2">
    <source>
        <dbReference type="Proteomes" id="UP000242877"/>
    </source>
</evidence>
<evidence type="ECO:0000313" key="1">
    <source>
        <dbReference type="EMBL" id="KZZ97204.1"/>
    </source>
</evidence>
<dbReference type="OrthoDB" id="4367135at2759"/>
<dbReference type="Proteomes" id="UP000242877">
    <property type="component" value="Unassembled WGS sequence"/>
</dbReference>
<dbReference type="EMBL" id="AZGZ01000002">
    <property type="protein sequence ID" value="KZZ97204.1"/>
    <property type="molecule type" value="Genomic_DNA"/>
</dbReference>
<name>A0A168CZP0_9EURO</name>
<accession>A0A168CZP0</accession>
<dbReference type="AlphaFoldDB" id="A0A168CZP0"/>
<protein>
    <submittedName>
        <fullName evidence="1">Uncharacterized protein</fullName>
    </submittedName>
</protein>
<dbReference type="VEuPathDB" id="FungiDB:AAP_00847"/>
<sequence length="66" mass="7802">MNVTITSKDVQTMRDAESVKCCEKFTATQYLFKKLRRDEDCIVKYKLDECNCPMYVLFTFKSCVEI</sequence>
<organism evidence="1 2">
    <name type="scientific">Ascosphaera apis ARSEF 7405</name>
    <dbReference type="NCBI Taxonomy" id="392613"/>
    <lineage>
        <taxon>Eukaryota</taxon>
        <taxon>Fungi</taxon>
        <taxon>Dikarya</taxon>
        <taxon>Ascomycota</taxon>
        <taxon>Pezizomycotina</taxon>
        <taxon>Eurotiomycetes</taxon>
        <taxon>Eurotiomycetidae</taxon>
        <taxon>Onygenales</taxon>
        <taxon>Ascosphaeraceae</taxon>
        <taxon>Ascosphaera</taxon>
    </lineage>
</organism>
<comment type="caution">
    <text evidence="1">The sequence shown here is derived from an EMBL/GenBank/DDBJ whole genome shotgun (WGS) entry which is preliminary data.</text>
</comment>